<gene>
    <name evidence="1" type="ORF">CLPUN_40760</name>
</gene>
<proteinExistence type="predicted"/>
<comment type="caution">
    <text evidence="1">The sequence shown here is derived from an EMBL/GenBank/DDBJ whole genome shotgun (WGS) entry which is preliminary data.</text>
</comment>
<name>A0A1S8T9C4_9CLOT</name>
<sequence>MKYNDTIEILKTIAKTINDPTIILDKLGKTEFFQFPNNNNSNNNINLNIYAEPENNNIEYNKSASVKNNKSYEDSILYNNNDYYKMNNQQDTPPTSQGVLDSITQELTSVRLQQAIILSEIVAKPRSKTRKRRRF</sequence>
<accession>A0A1S8T9C4</accession>
<dbReference type="OrthoDB" id="1918563at2"/>
<organism evidence="1 2">
    <name type="scientific">Clostridium puniceum</name>
    <dbReference type="NCBI Taxonomy" id="29367"/>
    <lineage>
        <taxon>Bacteria</taxon>
        <taxon>Bacillati</taxon>
        <taxon>Bacillota</taxon>
        <taxon>Clostridia</taxon>
        <taxon>Eubacteriales</taxon>
        <taxon>Clostridiaceae</taxon>
        <taxon>Clostridium</taxon>
    </lineage>
</organism>
<dbReference type="AlphaFoldDB" id="A0A1S8T9C4"/>
<evidence type="ECO:0000313" key="1">
    <source>
        <dbReference type="EMBL" id="OOM74194.1"/>
    </source>
</evidence>
<dbReference type="RefSeq" id="WP_077849049.1">
    <property type="nucleotide sequence ID" value="NZ_LZZM01000202.1"/>
</dbReference>
<keyword evidence="2" id="KW-1185">Reference proteome</keyword>
<dbReference type="STRING" id="29367.CLPUN_40760"/>
<protein>
    <submittedName>
        <fullName evidence="1">Uncharacterized protein</fullName>
    </submittedName>
</protein>
<dbReference type="EMBL" id="LZZM01000202">
    <property type="protein sequence ID" value="OOM74194.1"/>
    <property type="molecule type" value="Genomic_DNA"/>
</dbReference>
<dbReference type="Proteomes" id="UP000190890">
    <property type="component" value="Unassembled WGS sequence"/>
</dbReference>
<evidence type="ECO:0000313" key="2">
    <source>
        <dbReference type="Proteomes" id="UP000190890"/>
    </source>
</evidence>
<reference evidence="1 2" key="1">
    <citation type="submission" date="2016-05" db="EMBL/GenBank/DDBJ databases">
        <title>Microbial solvent formation.</title>
        <authorList>
            <person name="Poehlein A."/>
            <person name="Montoya Solano J.D."/>
            <person name="Flitsch S."/>
            <person name="Krabben P."/>
            <person name="Duerre P."/>
            <person name="Daniel R."/>
        </authorList>
    </citation>
    <scope>NUCLEOTIDE SEQUENCE [LARGE SCALE GENOMIC DNA]</scope>
    <source>
        <strain evidence="1 2">DSM 2619</strain>
    </source>
</reference>